<dbReference type="EC" id="1.17.1.8" evidence="10 13"/>
<dbReference type="PIRSF" id="PIRSF000161">
    <property type="entry name" value="DHPR"/>
    <property type="match status" value="1"/>
</dbReference>
<comment type="subcellular location">
    <subcellularLocation>
        <location evidence="13">Cytoplasm</location>
    </subcellularLocation>
</comment>
<accession>A0ABW4J7P7</accession>
<dbReference type="Gene3D" id="3.30.360.10">
    <property type="entry name" value="Dihydrodipicolinate Reductase, domain 2"/>
    <property type="match status" value="1"/>
</dbReference>
<evidence type="ECO:0000256" key="11">
    <source>
        <dbReference type="ARBA" id="ARBA00049080"/>
    </source>
</evidence>
<keyword evidence="18" id="KW-1185">Reference proteome</keyword>
<dbReference type="InterPro" id="IPR036291">
    <property type="entry name" value="NAD(P)-bd_dom_sf"/>
</dbReference>
<evidence type="ECO:0000256" key="7">
    <source>
        <dbReference type="ARBA" id="ARBA00023027"/>
    </source>
</evidence>
<evidence type="ECO:0000256" key="6">
    <source>
        <dbReference type="ARBA" id="ARBA00023002"/>
    </source>
</evidence>
<keyword evidence="5 13" id="KW-0220">Diaminopimelate biosynthesis</keyword>
<evidence type="ECO:0000256" key="13">
    <source>
        <dbReference type="HAMAP-Rule" id="MF_00102"/>
    </source>
</evidence>
<feature type="active site" description="Proton donor" evidence="13">
    <location>
        <position position="161"/>
    </location>
</feature>
<comment type="function">
    <text evidence="13">Catalyzes the conversion of 4-hydroxy-tetrahydrodipicolinate (HTPA) to tetrahydrodipicolinate.</text>
</comment>
<dbReference type="HAMAP" id="MF_00102">
    <property type="entry name" value="DapB"/>
    <property type="match status" value="1"/>
</dbReference>
<evidence type="ECO:0000256" key="14">
    <source>
        <dbReference type="SAM" id="MobiDB-lite"/>
    </source>
</evidence>
<name>A0ABW4J7P7_9LACO</name>
<dbReference type="Proteomes" id="UP001597267">
    <property type="component" value="Unassembled WGS sequence"/>
</dbReference>
<dbReference type="InterPro" id="IPR022663">
    <property type="entry name" value="DapB_C"/>
</dbReference>
<evidence type="ECO:0000256" key="9">
    <source>
        <dbReference type="ARBA" id="ARBA00037922"/>
    </source>
</evidence>
<evidence type="ECO:0000256" key="3">
    <source>
        <dbReference type="ARBA" id="ARBA00022605"/>
    </source>
</evidence>
<keyword evidence="2 13" id="KW-0963">Cytoplasm</keyword>
<keyword evidence="7 13" id="KW-0520">NAD</keyword>
<evidence type="ECO:0000259" key="15">
    <source>
        <dbReference type="Pfam" id="PF01113"/>
    </source>
</evidence>
<dbReference type="NCBIfam" id="TIGR00036">
    <property type="entry name" value="dapB"/>
    <property type="match status" value="1"/>
</dbReference>
<feature type="binding site" evidence="13">
    <location>
        <begin position="167"/>
        <end position="168"/>
    </location>
    <ligand>
        <name>(S)-2,3,4,5-tetrahydrodipicolinate</name>
        <dbReference type="ChEBI" id="CHEBI:16845"/>
    </ligand>
</feature>
<keyword evidence="4 13" id="KW-0521">NADP</keyword>
<reference evidence="18" key="1">
    <citation type="journal article" date="2019" name="Int. J. Syst. Evol. Microbiol.">
        <title>The Global Catalogue of Microorganisms (GCM) 10K type strain sequencing project: providing services to taxonomists for standard genome sequencing and annotation.</title>
        <authorList>
            <consortium name="The Broad Institute Genomics Platform"/>
            <consortium name="The Broad Institute Genome Sequencing Center for Infectious Disease"/>
            <person name="Wu L."/>
            <person name="Ma J."/>
        </authorList>
    </citation>
    <scope>NUCLEOTIDE SEQUENCE [LARGE SCALE GENOMIC DNA]</scope>
    <source>
        <strain evidence="18">CCM 8896</strain>
    </source>
</reference>
<feature type="binding site" evidence="13">
    <location>
        <begin position="10"/>
        <end position="15"/>
    </location>
    <ligand>
        <name>NAD(+)</name>
        <dbReference type="ChEBI" id="CHEBI:57540"/>
    </ligand>
</feature>
<comment type="catalytic activity">
    <reaction evidence="11 13">
        <text>(S)-2,3,4,5-tetrahydrodipicolinate + NADP(+) + H2O = (2S,4S)-4-hydroxy-2,3,4,5-tetrahydrodipicolinate + NADPH + H(+)</text>
        <dbReference type="Rhea" id="RHEA:35331"/>
        <dbReference type="ChEBI" id="CHEBI:15377"/>
        <dbReference type="ChEBI" id="CHEBI:15378"/>
        <dbReference type="ChEBI" id="CHEBI:16845"/>
        <dbReference type="ChEBI" id="CHEBI:57783"/>
        <dbReference type="ChEBI" id="CHEBI:58349"/>
        <dbReference type="ChEBI" id="CHEBI:67139"/>
        <dbReference type="EC" id="1.17.1.8"/>
    </reaction>
</comment>
<dbReference type="GO" id="GO:0008839">
    <property type="term" value="F:4-hydroxy-tetrahydrodipicolinate reductase"/>
    <property type="evidence" value="ECO:0007669"/>
    <property type="project" value="UniProtKB-EC"/>
</dbReference>
<dbReference type="PROSITE" id="PS01298">
    <property type="entry name" value="DAPB"/>
    <property type="match status" value="1"/>
</dbReference>
<comment type="pathway">
    <text evidence="9 13">Amino-acid biosynthesis; L-lysine biosynthesis via DAP pathway; (S)-tetrahydrodipicolinate from L-aspartate: step 4/4.</text>
</comment>
<keyword evidence="8 13" id="KW-0457">Lysine biosynthesis</keyword>
<comment type="caution">
    <text evidence="13">Was originally thought to be a dihydrodipicolinate reductase (DHDPR), catalyzing the conversion of dihydrodipicolinate to tetrahydrodipicolinate. However, it was shown in E.coli that the substrate of the enzymatic reaction is not dihydrodipicolinate (DHDP) but in fact (2S,4S)-4-hydroxy-2,3,4,5-tetrahydrodipicolinic acid (HTPA), the product released by the DapA-catalyzed reaction.</text>
</comment>
<dbReference type="InterPro" id="IPR022664">
    <property type="entry name" value="DapB_N_CS"/>
</dbReference>
<comment type="similarity">
    <text evidence="1 13">Belongs to the DapB family.</text>
</comment>
<feature type="binding site" evidence="13">
    <location>
        <begin position="127"/>
        <end position="130"/>
    </location>
    <ligand>
        <name>NAD(+)</name>
        <dbReference type="ChEBI" id="CHEBI:57540"/>
    </ligand>
</feature>
<comment type="subunit">
    <text evidence="13">Homotetramer.</text>
</comment>
<protein>
    <recommendedName>
        <fullName evidence="10 13">4-hydroxy-tetrahydrodipicolinate reductase</fullName>
        <shortName evidence="13">HTPA reductase</shortName>
        <ecNumber evidence="10 13">1.17.1.8</ecNumber>
    </recommendedName>
</protein>
<evidence type="ECO:0000259" key="16">
    <source>
        <dbReference type="Pfam" id="PF05173"/>
    </source>
</evidence>
<comment type="catalytic activity">
    <reaction evidence="12 13">
        <text>(S)-2,3,4,5-tetrahydrodipicolinate + NAD(+) + H2O = (2S,4S)-4-hydroxy-2,3,4,5-tetrahydrodipicolinate + NADH + H(+)</text>
        <dbReference type="Rhea" id="RHEA:35323"/>
        <dbReference type="ChEBI" id="CHEBI:15377"/>
        <dbReference type="ChEBI" id="CHEBI:15378"/>
        <dbReference type="ChEBI" id="CHEBI:16845"/>
        <dbReference type="ChEBI" id="CHEBI:57540"/>
        <dbReference type="ChEBI" id="CHEBI:57945"/>
        <dbReference type="ChEBI" id="CHEBI:67139"/>
        <dbReference type="EC" id="1.17.1.8"/>
    </reaction>
</comment>
<evidence type="ECO:0000256" key="2">
    <source>
        <dbReference type="ARBA" id="ARBA00022490"/>
    </source>
</evidence>
<comment type="caution">
    <text evidence="17">The sequence shown here is derived from an EMBL/GenBank/DDBJ whole genome shotgun (WGS) entry which is preliminary data.</text>
</comment>
<dbReference type="InterPro" id="IPR000846">
    <property type="entry name" value="DapB_N"/>
</dbReference>
<dbReference type="RefSeq" id="WP_125715659.1">
    <property type="nucleotide sequence ID" value="NZ_JBHTOP010000013.1"/>
</dbReference>
<dbReference type="PANTHER" id="PTHR20836:SF0">
    <property type="entry name" value="4-HYDROXY-TETRAHYDRODIPICOLINATE REDUCTASE 1, CHLOROPLASTIC-RELATED"/>
    <property type="match status" value="1"/>
</dbReference>
<dbReference type="Pfam" id="PF01113">
    <property type="entry name" value="DapB_N"/>
    <property type="match status" value="1"/>
</dbReference>
<evidence type="ECO:0000256" key="5">
    <source>
        <dbReference type="ARBA" id="ARBA00022915"/>
    </source>
</evidence>
<feature type="binding site" evidence="13">
    <location>
        <position position="158"/>
    </location>
    <ligand>
        <name>(S)-2,3,4,5-tetrahydrodipicolinate</name>
        <dbReference type="ChEBI" id="CHEBI:16845"/>
    </ligand>
</feature>
<dbReference type="EMBL" id="JBHTOP010000013">
    <property type="protein sequence ID" value="MFD1671603.1"/>
    <property type="molecule type" value="Genomic_DNA"/>
</dbReference>
<evidence type="ECO:0000313" key="18">
    <source>
        <dbReference type="Proteomes" id="UP001597267"/>
    </source>
</evidence>
<evidence type="ECO:0000256" key="8">
    <source>
        <dbReference type="ARBA" id="ARBA00023154"/>
    </source>
</evidence>
<dbReference type="Pfam" id="PF05173">
    <property type="entry name" value="DapB_C"/>
    <property type="match status" value="1"/>
</dbReference>
<evidence type="ECO:0000256" key="10">
    <source>
        <dbReference type="ARBA" id="ARBA00038983"/>
    </source>
</evidence>
<feature type="binding site" evidence="13">
    <location>
        <begin position="101"/>
        <end position="103"/>
    </location>
    <ligand>
        <name>NAD(+)</name>
        <dbReference type="ChEBI" id="CHEBI:57540"/>
    </ligand>
</feature>
<dbReference type="CDD" id="cd02274">
    <property type="entry name" value="DHDPR_N"/>
    <property type="match status" value="1"/>
</dbReference>
<dbReference type="SUPFAM" id="SSF55347">
    <property type="entry name" value="Glyceraldehyde-3-phosphate dehydrogenase-like, C-terminal domain"/>
    <property type="match status" value="1"/>
</dbReference>
<evidence type="ECO:0000256" key="1">
    <source>
        <dbReference type="ARBA" id="ARBA00006642"/>
    </source>
</evidence>
<feature type="domain" description="Dihydrodipicolinate reductase C-terminal" evidence="16">
    <location>
        <begin position="134"/>
        <end position="267"/>
    </location>
</feature>
<feature type="active site" description="Proton donor/acceptor" evidence="13">
    <location>
        <position position="157"/>
    </location>
</feature>
<feature type="region of interest" description="Disordered" evidence="14">
    <location>
        <begin position="180"/>
        <end position="200"/>
    </location>
</feature>
<keyword evidence="6 13" id="KW-0560">Oxidoreductase</keyword>
<gene>
    <name evidence="13 17" type="primary">dapB</name>
    <name evidence="17" type="ORF">ACFQ5M_05810</name>
</gene>
<dbReference type="SUPFAM" id="SSF51735">
    <property type="entry name" value="NAD(P)-binding Rossmann-fold domains"/>
    <property type="match status" value="1"/>
</dbReference>
<keyword evidence="3 13" id="KW-0028">Amino-acid biosynthesis</keyword>
<comment type="caution">
    <text evidence="13">Lacks conserved residue(s) required for the propagation of feature annotation.</text>
</comment>
<dbReference type="Gene3D" id="3.40.50.720">
    <property type="entry name" value="NAD(P)-binding Rossmann-like Domain"/>
    <property type="match status" value="1"/>
</dbReference>
<sequence length="267" mass="28781">MAKIRVLVAGFKGRMGQTTCHMILEHSAEFELVGGFDPYSDPNQNLSQQLNLTDGSEIPAFSKIEATLQAKPDVWVDFTTPASVQSNTQFCLEHQISPVIGTTGLTASEIDALTATAAQQKLGGLVVPNFALSAVLMMKFAQEAVKYFPDVEIIELHHDNKKDAPSGTALRTAELMAAVRKPKQQGASDEQETLTGARGGNYEGMRIHSVRLPGLIAHQQVQFGGVGEGLTIRQDSYDRASFMTGVALAVRKVQGLTTLKVGLENVL</sequence>
<dbReference type="PANTHER" id="PTHR20836">
    <property type="entry name" value="DIHYDRODIPICOLINATE REDUCTASE"/>
    <property type="match status" value="1"/>
</dbReference>
<evidence type="ECO:0000256" key="12">
    <source>
        <dbReference type="ARBA" id="ARBA00049396"/>
    </source>
</evidence>
<proteinExistence type="inferred from homology"/>
<evidence type="ECO:0000313" key="17">
    <source>
        <dbReference type="EMBL" id="MFD1671603.1"/>
    </source>
</evidence>
<dbReference type="InterPro" id="IPR023940">
    <property type="entry name" value="DHDPR_bac"/>
</dbReference>
<feature type="domain" description="Dihydrodipicolinate reductase N-terminal" evidence="15">
    <location>
        <begin position="4"/>
        <end position="130"/>
    </location>
</feature>
<evidence type="ECO:0000256" key="4">
    <source>
        <dbReference type="ARBA" id="ARBA00022857"/>
    </source>
</evidence>
<organism evidence="17 18">
    <name type="scientific">Agrilactobacillus yilanensis</name>
    <dbReference type="NCBI Taxonomy" id="2485997"/>
    <lineage>
        <taxon>Bacteria</taxon>
        <taxon>Bacillati</taxon>
        <taxon>Bacillota</taxon>
        <taxon>Bacilli</taxon>
        <taxon>Lactobacillales</taxon>
        <taxon>Lactobacillaceae</taxon>
        <taxon>Agrilactobacillus</taxon>
    </lineage>
</organism>